<protein>
    <submittedName>
        <fullName evidence="1">Uncharacterized protein</fullName>
    </submittedName>
</protein>
<gene>
    <name evidence="1" type="ORF">PFFCH_02807</name>
</gene>
<organism evidence="1 2">
    <name type="scientific">Plasmodium falciparum FCH/4</name>
    <dbReference type="NCBI Taxonomy" id="1036724"/>
    <lineage>
        <taxon>Eukaryota</taxon>
        <taxon>Sar</taxon>
        <taxon>Alveolata</taxon>
        <taxon>Apicomplexa</taxon>
        <taxon>Aconoidasida</taxon>
        <taxon>Haemosporida</taxon>
        <taxon>Plasmodiidae</taxon>
        <taxon>Plasmodium</taxon>
        <taxon>Plasmodium (Laverania)</taxon>
    </lineage>
</organism>
<sequence length="88" mass="10373">MCNYYRELSLVCLKEIDKINHSSIPANVMLRNIYGSIHYNILNNMEDDEVQKYLNKISHIPQMKGLKEYIEKVLITDMKYTKDICSSL</sequence>
<evidence type="ECO:0000313" key="1">
    <source>
        <dbReference type="EMBL" id="ETW29743.1"/>
    </source>
</evidence>
<dbReference type="EMBL" id="KI927951">
    <property type="protein sequence ID" value="ETW29743.1"/>
    <property type="molecule type" value="Genomic_DNA"/>
</dbReference>
<proteinExistence type="predicted"/>
<dbReference type="AlphaFoldDB" id="A0A024VN69"/>
<dbReference type="Proteomes" id="UP000030656">
    <property type="component" value="Unassembled WGS sequence"/>
</dbReference>
<reference evidence="1 2" key="1">
    <citation type="submission" date="2013-02" db="EMBL/GenBank/DDBJ databases">
        <title>The Genome Annotation of Plasmodium falciparum FCH/4.</title>
        <authorList>
            <consortium name="The Broad Institute Genome Sequencing Platform"/>
            <consortium name="The Broad Institute Genome Sequencing Center for Infectious Disease"/>
            <person name="Neafsey D."/>
            <person name="Hoffman S."/>
            <person name="Volkman S."/>
            <person name="Rosenthal P."/>
            <person name="Walker B."/>
            <person name="Young S.K."/>
            <person name="Zeng Q."/>
            <person name="Gargeya S."/>
            <person name="Fitzgerald M."/>
            <person name="Haas B."/>
            <person name="Abouelleil A."/>
            <person name="Allen A.W."/>
            <person name="Alvarado L."/>
            <person name="Arachchi H.M."/>
            <person name="Berlin A.M."/>
            <person name="Chapman S.B."/>
            <person name="Gainer-Dewar J."/>
            <person name="Goldberg J."/>
            <person name="Griggs A."/>
            <person name="Gujja S."/>
            <person name="Hansen M."/>
            <person name="Howarth C."/>
            <person name="Imamovic A."/>
            <person name="Ireland A."/>
            <person name="Larimer J."/>
            <person name="McCowan C."/>
            <person name="Murphy C."/>
            <person name="Pearson M."/>
            <person name="Poon T.W."/>
            <person name="Priest M."/>
            <person name="Roberts A."/>
            <person name="Saif S."/>
            <person name="Shea T."/>
            <person name="Sisk P."/>
            <person name="Sykes S."/>
            <person name="Wortman J."/>
            <person name="Nusbaum C."/>
            <person name="Birren B."/>
        </authorList>
    </citation>
    <scope>NUCLEOTIDE SEQUENCE [LARGE SCALE GENOMIC DNA]</scope>
    <source>
        <strain evidence="1 2">FCH/4</strain>
    </source>
</reference>
<name>A0A024VN69_PLAFA</name>
<evidence type="ECO:0000313" key="2">
    <source>
        <dbReference type="Proteomes" id="UP000030656"/>
    </source>
</evidence>
<reference evidence="1 2" key="2">
    <citation type="submission" date="2013-02" db="EMBL/GenBank/DDBJ databases">
        <title>The Genome Sequence of Plasmodium falciparum FCH/4.</title>
        <authorList>
            <consortium name="The Broad Institute Genome Sequencing Platform"/>
            <consortium name="The Broad Institute Genome Sequencing Center for Infectious Disease"/>
            <person name="Neafsey D."/>
            <person name="Cheeseman I."/>
            <person name="Volkman S."/>
            <person name="Adams J."/>
            <person name="Walker B."/>
            <person name="Young S.K."/>
            <person name="Zeng Q."/>
            <person name="Gargeya S."/>
            <person name="Fitzgerald M."/>
            <person name="Haas B."/>
            <person name="Abouelleil A."/>
            <person name="Alvarado L."/>
            <person name="Arachchi H.M."/>
            <person name="Berlin A.M."/>
            <person name="Chapman S.B."/>
            <person name="Dewar J."/>
            <person name="Goldberg J."/>
            <person name="Griggs A."/>
            <person name="Gujja S."/>
            <person name="Hansen M."/>
            <person name="Howarth C."/>
            <person name="Imamovic A."/>
            <person name="Larimer J."/>
            <person name="McCowan C."/>
            <person name="Murphy C."/>
            <person name="Neiman D."/>
            <person name="Pearson M."/>
            <person name="Priest M."/>
            <person name="Roberts A."/>
            <person name="Saif S."/>
            <person name="Shea T."/>
            <person name="Sisk P."/>
            <person name="Sykes S."/>
            <person name="Wortman J."/>
            <person name="Nusbaum C."/>
            <person name="Birren B."/>
        </authorList>
    </citation>
    <scope>NUCLEOTIDE SEQUENCE [LARGE SCALE GENOMIC DNA]</scope>
    <source>
        <strain evidence="1 2">FCH/4</strain>
    </source>
</reference>
<accession>A0A024VN69</accession>